<keyword evidence="1" id="KW-0812">Transmembrane</keyword>
<proteinExistence type="predicted"/>
<reference evidence="2" key="1">
    <citation type="submission" date="2019-08" db="EMBL/GenBank/DDBJ databases">
        <title>Identification of single stranded DNA viruses in chicken tracheal swab swabs.</title>
        <authorList>
            <person name="Chrzastek K."/>
            <person name="Kapczynski D."/>
            <person name="Kulkarni A."/>
            <person name="Chappell L."/>
            <person name="Schmidlin K."/>
            <person name="Varsani A."/>
        </authorList>
    </citation>
    <scope>NUCLEOTIDE SEQUENCE</scope>
    <source>
        <strain evidence="2">Mg4_9627</strain>
    </source>
</reference>
<sequence>MPRRYCRYYTRPRAPRRKYETNRNFIGLLTNASTQTQQQIVAASPLPGVRKLKHLRLQLALTGAKNETGQAIGDYQLVIPWALVYVPQGESPGLMNLTTVSSPFYQPANQVLASGVYDPSDGGGFAARVPFTKNLNSGDRVFLIATIIPGVGASGVTATLQGMCTYFIAY</sequence>
<accession>A0A6G9W2F9</accession>
<name>A0A6G9W2F9_9ZZZZ</name>
<evidence type="ECO:0000313" key="2">
    <source>
        <dbReference type="EMBL" id="QIR82153.1"/>
    </source>
</evidence>
<dbReference type="AlphaFoldDB" id="A0A6G9W2F9"/>
<organism evidence="2">
    <name type="scientific">unidentified</name>
    <dbReference type="NCBI Taxonomy" id="32644"/>
    <lineage>
        <taxon>unclassified sequences</taxon>
    </lineage>
</organism>
<keyword evidence="1" id="KW-1133">Transmembrane helix</keyword>
<protein>
    <submittedName>
        <fullName evidence="2">Capsid protein</fullName>
    </submittedName>
</protein>
<keyword evidence="1" id="KW-0472">Membrane</keyword>
<feature type="transmembrane region" description="Helical" evidence="1">
    <location>
        <begin position="141"/>
        <end position="169"/>
    </location>
</feature>
<dbReference type="EMBL" id="MN379558">
    <property type="protein sequence ID" value="QIR82153.1"/>
    <property type="molecule type" value="Genomic_DNA"/>
</dbReference>
<evidence type="ECO:0000256" key="1">
    <source>
        <dbReference type="SAM" id="Phobius"/>
    </source>
</evidence>